<dbReference type="GeneID" id="6350255"/>
<sequence>MGMTLWLRDITQAYTQADDHLQRTIIADLPTQLRDAYPKGTIMVVVKPLYGIAEAGAYWWSTYFKHHTTTLGMETSTYDPCLLITKPTALGFGIVGMQTDDTLGLSDDVFANKESKELRFSAKEKQFLTTNNPIDFNGCVVSLTTDGVITLRQKKQASFDLAAAAQASEPTKEEISKLNKRIEWQKKNLCHGLTYVPLDIRNLKLFTLVDASFANNKDMSSQMGFVIVLGNEVTSSDTNFGIRGNIVHWSSVKCKRITRSVLASEIYAMAHGVDIAVAIGGTIDMVMERLNLPKVPIVVCTDSRSLYDCLVKLGTTKEKRLMIDIMAMREAYERSELMDIRWIDGRDNPADSMTKAGCNAAIENLINSNELNLRVQGWVNRDRNTKPTTESTELSNLEGTK</sequence>
<name>A0A834VTB7_9PLEO</name>
<evidence type="ECO:0008006" key="4">
    <source>
        <dbReference type="Google" id="ProtNLM"/>
    </source>
</evidence>
<evidence type="ECO:0000313" key="2">
    <source>
        <dbReference type="EMBL" id="KAF7573879.1"/>
    </source>
</evidence>
<dbReference type="AlphaFoldDB" id="A0A834VTB7"/>
<evidence type="ECO:0000256" key="1">
    <source>
        <dbReference type="SAM" id="MobiDB-lite"/>
    </source>
</evidence>
<protein>
    <recommendedName>
        <fullName evidence="4">Reverse transcriptase Ty1/copia-type domain-containing protein</fullName>
    </recommendedName>
</protein>
<reference evidence="2" key="1">
    <citation type="journal article" date="2018" name="BMC Genomics">
        <title>Comparative genomics of the wheat fungal pathogen Pyrenophora tritici-repentis reveals chromosomal variations and genome plasticity.</title>
        <authorList>
            <person name="Moolhuijzen P."/>
            <person name="See P.T."/>
            <person name="Hane J.K."/>
            <person name="Shi G."/>
            <person name="Liu Z."/>
            <person name="Oliver R.P."/>
            <person name="Moffat C.S."/>
        </authorList>
    </citation>
    <scope>NUCLEOTIDE SEQUENCE [LARGE SCALE GENOMIC DNA]</scope>
    <source>
        <strain evidence="2">M4</strain>
    </source>
</reference>
<dbReference type="RefSeq" id="XP_065963749.1">
    <property type="nucleotide sequence ID" value="XM_066105122.1"/>
</dbReference>
<feature type="compositionally biased region" description="Polar residues" evidence="1">
    <location>
        <begin position="386"/>
        <end position="401"/>
    </location>
</feature>
<dbReference type="EMBL" id="NQIK02000002">
    <property type="protein sequence ID" value="KAF7573879.1"/>
    <property type="molecule type" value="Genomic_DNA"/>
</dbReference>
<proteinExistence type="predicted"/>
<organism evidence="2 3">
    <name type="scientific">Pyrenophora tritici-repentis</name>
    <dbReference type="NCBI Taxonomy" id="45151"/>
    <lineage>
        <taxon>Eukaryota</taxon>
        <taxon>Fungi</taxon>
        <taxon>Dikarya</taxon>
        <taxon>Ascomycota</taxon>
        <taxon>Pezizomycotina</taxon>
        <taxon>Dothideomycetes</taxon>
        <taxon>Pleosporomycetidae</taxon>
        <taxon>Pleosporales</taxon>
        <taxon>Pleosporineae</taxon>
        <taxon>Pleosporaceae</taxon>
        <taxon>Pyrenophora</taxon>
    </lineage>
</organism>
<accession>A0A834VTB7</accession>
<dbReference type="KEGG" id="ptrr:6350255"/>
<dbReference type="Proteomes" id="UP000245464">
    <property type="component" value="Chromosome 2"/>
</dbReference>
<evidence type="ECO:0000313" key="3">
    <source>
        <dbReference type="Proteomes" id="UP000245464"/>
    </source>
</evidence>
<feature type="region of interest" description="Disordered" evidence="1">
    <location>
        <begin position="382"/>
        <end position="401"/>
    </location>
</feature>
<gene>
    <name evidence="2" type="ORF">PtrM4_055020</name>
</gene>
<comment type="caution">
    <text evidence="2">The sequence shown here is derived from an EMBL/GenBank/DDBJ whole genome shotgun (WGS) entry which is preliminary data.</text>
</comment>